<organism evidence="1 2">
    <name type="scientific">Irpex rosettiformis</name>
    <dbReference type="NCBI Taxonomy" id="378272"/>
    <lineage>
        <taxon>Eukaryota</taxon>
        <taxon>Fungi</taxon>
        <taxon>Dikarya</taxon>
        <taxon>Basidiomycota</taxon>
        <taxon>Agaricomycotina</taxon>
        <taxon>Agaricomycetes</taxon>
        <taxon>Polyporales</taxon>
        <taxon>Irpicaceae</taxon>
        <taxon>Irpex</taxon>
    </lineage>
</organism>
<comment type="caution">
    <text evidence="1">The sequence shown here is derived from an EMBL/GenBank/DDBJ whole genome shotgun (WGS) entry which is preliminary data.</text>
</comment>
<protein>
    <submittedName>
        <fullName evidence="1">Uncharacterized protein</fullName>
    </submittedName>
</protein>
<accession>A0ACB8U0R0</accession>
<gene>
    <name evidence="1" type="ORF">BDY19DRAFT_1049190</name>
</gene>
<proteinExistence type="predicted"/>
<dbReference type="EMBL" id="MU274916">
    <property type="protein sequence ID" value="KAI0087912.1"/>
    <property type="molecule type" value="Genomic_DNA"/>
</dbReference>
<evidence type="ECO:0000313" key="1">
    <source>
        <dbReference type="EMBL" id="KAI0087912.1"/>
    </source>
</evidence>
<keyword evidence="2" id="KW-1185">Reference proteome</keyword>
<evidence type="ECO:0000313" key="2">
    <source>
        <dbReference type="Proteomes" id="UP001055072"/>
    </source>
</evidence>
<sequence>MFSFKSIAVFATLAFGAVSSLAAPTIDTNAVVARCDACDASKGIAGIFADVKVAVTPYVNELHYIKKDNCTVDAIEPLIIGIKVAVNDGLIKVNALAGASVDVILAGAVDATVKVDVNVLAGIVADLVVFIFAGLKVILDLNVTACLSVVIPLFCGLGEVIGALICAVLSICGHLLVGLDVAILALIQVVVSVIVRLNVSVLISVLAIVV</sequence>
<name>A0ACB8U0R0_9APHY</name>
<dbReference type="Proteomes" id="UP001055072">
    <property type="component" value="Unassembled WGS sequence"/>
</dbReference>
<reference evidence="1" key="1">
    <citation type="journal article" date="2021" name="Environ. Microbiol.">
        <title>Gene family expansions and transcriptome signatures uncover fungal adaptations to wood decay.</title>
        <authorList>
            <person name="Hage H."/>
            <person name="Miyauchi S."/>
            <person name="Viragh M."/>
            <person name="Drula E."/>
            <person name="Min B."/>
            <person name="Chaduli D."/>
            <person name="Navarro D."/>
            <person name="Favel A."/>
            <person name="Norest M."/>
            <person name="Lesage-Meessen L."/>
            <person name="Balint B."/>
            <person name="Merenyi Z."/>
            <person name="de Eugenio L."/>
            <person name="Morin E."/>
            <person name="Martinez A.T."/>
            <person name="Baldrian P."/>
            <person name="Stursova M."/>
            <person name="Martinez M.J."/>
            <person name="Novotny C."/>
            <person name="Magnuson J.K."/>
            <person name="Spatafora J.W."/>
            <person name="Maurice S."/>
            <person name="Pangilinan J."/>
            <person name="Andreopoulos W."/>
            <person name="LaButti K."/>
            <person name="Hundley H."/>
            <person name="Na H."/>
            <person name="Kuo A."/>
            <person name="Barry K."/>
            <person name="Lipzen A."/>
            <person name="Henrissat B."/>
            <person name="Riley R."/>
            <person name="Ahrendt S."/>
            <person name="Nagy L.G."/>
            <person name="Grigoriev I.V."/>
            <person name="Martin F."/>
            <person name="Rosso M.N."/>
        </authorList>
    </citation>
    <scope>NUCLEOTIDE SEQUENCE</scope>
    <source>
        <strain evidence="1">CBS 384.51</strain>
    </source>
</reference>